<accession>A0ABX1SUH7</accession>
<name>A0ABX1SUH7_9BIFI</name>
<dbReference type="EMBL" id="JAAIIJ010000002">
    <property type="protein sequence ID" value="NMN01476.1"/>
    <property type="molecule type" value="Genomic_DNA"/>
</dbReference>
<organism evidence="1 2">
    <name type="scientific">Bifidobacterium panos</name>
    <dbReference type="NCBI Taxonomy" id="2675321"/>
    <lineage>
        <taxon>Bacteria</taxon>
        <taxon>Bacillati</taxon>
        <taxon>Actinomycetota</taxon>
        <taxon>Actinomycetes</taxon>
        <taxon>Bifidobacteriales</taxon>
        <taxon>Bifidobacteriaceae</taxon>
        <taxon>Bifidobacterium</taxon>
    </lineage>
</organism>
<dbReference type="InterPro" id="IPR024524">
    <property type="entry name" value="DUF3800"/>
</dbReference>
<dbReference type="Pfam" id="PF12686">
    <property type="entry name" value="DUF3800"/>
    <property type="match status" value="1"/>
</dbReference>
<keyword evidence="2" id="KW-1185">Reference proteome</keyword>
<dbReference type="RefSeq" id="WP_172143695.1">
    <property type="nucleotide sequence ID" value="NZ_JAAIIJ010000002.1"/>
</dbReference>
<sequence>MNIFVYADESGVFDQVHNDFFVFGGLIFLNKKSRDIAQRRYISAEREQRKAGAAKGHREMKAVYLSNKQKAAMFRAMNHCHRFGVVVRQRDVLENIYQNKKSKQRYLDYVFKMGLKSAFKTMIRNGEISCDAVNDLFVFMDEHSTATDGRYELGEALENEFKIGTYNYRWEHFFPPLFPGMGAVNLQLKDSCQDSLVRAADITANRLYYAATSGRYDLIKETIDYITLP</sequence>
<comment type="caution">
    <text evidence="1">The sequence shown here is derived from an EMBL/GenBank/DDBJ whole genome shotgun (WGS) entry which is preliminary data.</text>
</comment>
<evidence type="ECO:0000313" key="1">
    <source>
        <dbReference type="EMBL" id="NMN01476.1"/>
    </source>
</evidence>
<evidence type="ECO:0000313" key="2">
    <source>
        <dbReference type="Proteomes" id="UP000553756"/>
    </source>
</evidence>
<gene>
    <name evidence="1" type="ORF">G1C94_0097</name>
</gene>
<dbReference type="Proteomes" id="UP000553756">
    <property type="component" value="Unassembled WGS sequence"/>
</dbReference>
<reference evidence="1 2" key="1">
    <citation type="submission" date="2020-02" db="EMBL/GenBank/DDBJ databases">
        <title>Characterization of phylogenetic diversity of novel bifidobacterial species isolated in Czech ZOOs.</title>
        <authorList>
            <person name="Lugli G.A."/>
            <person name="Vera N.B."/>
            <person name="Ventura M."/>
        </authorList>
    </citation>
    <scope>NUCLEOTIDE SEQUENCE [LARGE SCALE GENOMIC DNA]</scope>
    <source>
        <strain evidence="1 2">DSM 109963</strain>
    </source>
</reference>
<evidence type="ECO:0008006" key="3">
    <source>
        <dbReference type="Google" id="ProtNLM"/>
    </source>
</evidence>
<protein>
    <recommendedName>
        <fullName evidence="3">DUF3800 domain-containing protein</fullName>
    </recommendedName>
</protein>
<proteinExistence type="predicted"/>